<keyword evidence="1" id="KW-1133">Transmembrane helix</keyword>
<dbReference type="eggNOG" id="KOG0253">
    <property type="taxonomic scope" value="Eukaryota"/>
</dbReference>
<evidence type="ECO:0000313" key="3">
    <source>
        <dbReference type="Proteomes" id="UP000006038"/>
    </source>
</evidence>
<dbReference type="AlphaFoldDB" id="J3MM86"/>
<dbReference type="EnsemblPlants" id="OB07G25180.1">
    <property type="protein sequence ID" value="OB07G25180.1"/>
    <property type="gene ID" value="OB07G25180"/>
</dbReference>
<keyword evidence="3" id="KW-1185">Reference proteome</keyword>
<dbReference type="STRING" id="4533.J3MM86"/>
<organism evidence="2">
    <name type="scientific">Oryza brachyantha</name>
    <name type="common">malo sina</name>
    <dbReference type="NCBI Taxonomy" id="4533"/>
    <lineage>
        <taxon>Eukaryota</taxon>
        <taxon>Viridiplantae</taxon>
        <taxon>Streptophyta</taxon>
        <taxon>Embryophyta</taxon>
        <taxon>Tracheophyta</taxon>
        <taxon>Spermatophyta</taxon>
        <taxon>Magnoliopsida</taxon>
        <taxon>Liliopsida</taxon>
        <taxon>Poales</taxon>
        <taxon>Poaceae</taxon>
        <taxon>BOP clade</taxon>
        <taxon>Oryzoideae</taxon>
        <taxon>Oryzeae</taxon>
        <taxon>Oryzinae</taxon>
        <taxon>Oryza</taxon>
    </lineage>
</organism>
<feature type="transmembrane region" description="Helical" evidence="1">
    <location>
        <begin position="67"/>
        <end position="86"/>
    </location>
</feature>
<proteinExistence type="predicted"/>
<reference evidence="2" key="1">
    <citation type="journal article" date="2013" name="Nat. Commun.">
        <title>Whole-genome sequencing of Oryza brachyantha reveals mechanisms underlying Oryza genome evolution.</title>
        <authorList>
            <person name="Chen J."/>
            <person name="Huang Q."/>
            <person name="Gao D."/>
            <person name="Wang J."/>
            <person name="Lang Y."/>
            <person name="Liu T."/>
            <person name="Li B."/>
            <person name="Bai Z."/>
            <person name="Luis Goicoechea J."/>
            <person name="Liang C."/>
            <person name="Chen C."/>
            <person name="Zhang W."/>
            <person name="Sun S."/>
            <person name="Liao Y."/>
            <person name="Zhang X."/>
            <person name="Yang L."/>
            <person name="Song C."/>
            <person name="Wang M."/>
            <person name="Shi J."/>
            <person name="Liu G."/>
            <person name="Liu J."/>
            <person name="Zhou H."/>
            <person name="Zhou W."/>
            <person name="Yu Q."/>
            <person name="An N."/>
            <person name="Chen Y."/>
            <person name="Cai Q."/>
            <person name="Wang B."/>
            <person name="Liu B."/>
            <person name="Min J."/>
            <person name="Huang Y."/>
            <person name="Wu H."/>
            <person name="Li Z."/>
            <person name="Zhang Y."/>
            <person name="Yin Y."/>
            <person name="Song W."/>
            <person name="Jiang J."/>
            <person name="Jackson S.A."/>
            <person name="Wing R.A."/>
            <person name="Wang J."/>
            <person name="Chen M."/>
        </authorList>
    </citation>
    <scope>NUCLEOTIDE SEQUENCE [LARGE SCALE GENOMIC DNA]</scope>
    <source>
        <strain evidence="2">cv. IRGC 101232</strain>
    </source>
</reference>
<dbReference type="Proteomes" id="UP000006038">
    <property type="component" value="Chromosome 7"/>
</dbReference>
<evidence type="ECO:0000313" key="2">
    <source>
        <dbReference type="EnsemblPlants" id="OB07G25180.1"/>
    </source>
</evidence>
<name>J3MM86_ORYBR</name>
<sequence length="129" mass="14467">MNNSSLPPGTLTYVPKKRVNKRLNNSETALLIIEEGNSGIDEDTRSKPSGITALGESWSYDLIRSTFLLWFIYLANYFAYYGVILLTSELSNGQSRCTSVRTKFMQPKDANLYKDVLVTSMAGMNVHLC</sequence>
<dbReference type="Gramene" id="OB07G25180.1">
    <property type="protein sequence ID" value="OB07G25180.1"/>
    <property type="gene ID" value="OB07G25180"/>
</dbReference>
<accession>J3MM86</accession>
<reference evidence="2" key="2">
    <citation type="submission" date="2013-04" db="UniProtKB">
        <authorList>
            <consortium name="EnsemblPlants"/>
        </authorList>
    </citation>
    <scope>IDENTIFICATION</scope>
</reference>
<protein>
    <submittedName>
        <fullName evidence="2">Uncharacterized protein</fullName>
    </submittedName>
</protein>
<evidence type="ECO:0000256" key="1">
    <source>
        <dbReference type="SAM" id="Phobius"/>
    </source>
</evidence>
<keyword evidence="1" id="KW-0472">Membrane</keyword>
<dbReference type="HOGENOM" id="CLU_1952130_0_0_1"/>
<keyword evidence="1" id="KW-0812">Transmembrane</keyword>